<reference evidence="3" key="1">
    <citation type="journal article" date="2015" name="Proc. Natl. Acad. Sci. U.S.A.">
        <title>Networks of energetic and metabolic interactions define dynamics in microbial communities.</title>
        <authorList>
            <person name="Embree M."/>
            <person name="Liu J.K."/>
            <person name="Al-Bassam M.M."/>
            <person name="Zengler K."/>
        </authorList>
    </citation>
    <scope>NUCLEOTIDE SEQUENCE</scope>
</reference>
<keyword evidence="1" id="KW-1133">Transmembrane helix</keyword>
<feature type="transmembrane region" description="Helical" evidence="1">
    <location>
        <begin position="91"/>
        <end position="113"/>
    </location>
</feature>
<dbReference type="SUPFAM" id="SSF103481">
    <property type="entry name" value="Multidrug resistance efflux transporter EmrE"/>
    <property type="match status" value="2"/>
</dbReference>
<sequence length="302" mass="31710">MAAGYVYVLCAAVLWGLIGPASKLAFEAGMAPLEVAFWRTVLAWALFGTHALVSRDLHLDKKDILPVAAFGICGIAGLFGSYVYAVKLGGAAMASVLLYTAPAWVALMSFFLLKERMGTFKVAAVAATILGVAGISLGPRLAGDVAGSVPVTAASVLVGLLAGFTYALYFIFGKLYLSRYKTPTVFFYALPVGALALVPFFELRLPSLSGLAACAFLALCSTYGAYSIYYAGLRHLEATRAAVVATIEPVVAAVLAWVMFGEVFTPVGYGGSALILFGVLLAIWEGGRQAVRVPKSLLPKNS</sequence>
<gene>
    <name evidence="3" type="ORF">ASZ90_001882</name>
</gene>
<dbReference type="PANTHER" id="PTHR22911">
    <property type="entry name" value="ACYL-MALONYL CONDENSING ENZYME-RELATED"/>
    <property type="match status" value="1"/>
</dbReference>
<dbReference type="Pfam" id="PF00892">
    <property type="entry name" value="EamA"/>
    <property type="match status" value="2"/>
</dbReference>
<feature type="transmembrane region" description="Helical" evidence="1">
    <location>
        <begin position="35"/>
        <end position="53"/>
    </location>
</feature>
<feature type="transmembrane region" description="Helical" evidence="1">
    <location>
        <begin position="151"/>
        <end position="172"/>
    </location>
</feature>
<dbReference type="AlphaFoldDB" id="A0A0W8G4Z5"/>
<dbReference type="PANTHER" id="PTHR22911:SF79">
    <property type="entry name" value="MOBA-LIKE NTP TRANSFERASE DOMAIN-CONTAINING PROTEIN"/>
    <property type="match status" value="1"/>
</dbReference>
<proteinExistence type="predicted"/>
<evidence type="ECO:0000313" key="3">
    <source>
        <dbReference type="EMBL" id="KUG28248.1"/>
    </source>
</evidence>
<keyword evidence="1" id="KW-0812">Transmembrane</keyword>
<dbReference type="InterPro" id="IPR000620">
    <property type="entry name" value="EamA_dom"/>
</dbReference>
<keyword evidence="1" id="KW-0472">Membrane</keyword>
<evidence type="ECO:0000259" key="2">
    <source>
        <dbReference type="Pfam" id="PF00892"/>
    </source>
</evidence>
<feature type="transmembrane region" description="Helical" evidence="1">
    <location>
        <begin position="241"/>
        <end position="260"/>
    </location>
</feature>
<accession>A0A0W8G4Z5</accession>
<evidence type="ECO:0000256" key="1">
    <source>
        <dbReference type="SAM" id="Phobius"/>
    </source>
</evidence>
<organism evidence="3">
    <name type="scientific">hydrocarbon metagenome</name>
    <dbReference type="NCBI Taxonomy" id="938273"/>
    <lineage>
        <taxon>unclassified sequences</taxon>
        <taxon>metagenomes</taxon>
        <taxon>ecological metagenomes</taxon>
    </lineage>
</organism>
<feature type="transmembrane region" description="Helical" evidence="1">
    <location>
        <begin position="266"/>
        <end position="284"/>
    </location>
</feature>
<feature type="domain" description="EamA" evidence="2">
    <location>
        <begin position="3"/>
        <end position="136"/>
    </location>
</feature>
<dbReference type="InterPro" id="IPR037185">
    <property type="entry name" value="EmrE-like"/>
</dbReference>
<protein>
    <submittedName>
        <fullName evidence="3">Permease of the drug/metabolite transporter (Dmt) superfamily</fullName>
    </submittedName>
</protein>
<feature type="transmembrane region" description="Helical" evidence="1">
    <location>
        <begin position="184"/>
        <end position="201"/>
    </location>
</feature>
<feature type="transmembrane region" description="Helical" evidence="1">
    <location>
        <begin position="120"/>
        <end position="139"/>
    </location>
</feature>
<feature type="transmembrane region" description="Helical" evidence="1">
    <location>
        <begin position="207"/>
        <end position="229"/>
    </location>
</feature>
<dbReference type="GO" id="GO:0016020">
    <property type="term" value="C:membrane"/>
    <property type="evidence" value="ECO:0007669"/>
    <property type="project" value="InterPro"/>
</dbReference>
<comment type="caution">
    <text evidence="3">The sequence shown here is derived from an EMBL/GenBank/DDBJ whole genome shotgun (WGS) entry which is preliminary data.</text>
</comment>
<name>A0A0W8G4Z5_9ZZZZ</name>
<feature type="transmembrane region" description="Helical" evidence="1">
    <location>
        <begin position="65"/>
        <end position="85"/>
    </location>
</feature>
<dbReference type="EMBL" id="LNQE01000242">
    <property type="protein sequence ID" value="KUG28248.1"/>
    <property type="molecule type" value="Genomic_DNA"/>
</dbReference>
<feature type="domain" description="EamA" evidence="2">
    <location>
        <begin position="156"/>
        <end position="283"/>
    </location>
</feature>